<feature type="compositionally biased region" description="Basic and acidic residues" evidence="1">
    <location>
        <begin position="1"/>
        <end position="15"/>
    </location>
</feature>
<organism evidence="3 4">
    <name type="scientific">Paractinoplanes aksuensis</name>
    <dbReference type="NCBI Taxonomy" id="2939490"/>
    <lineage>
        <taxon>Bacteria</taxon>
        <taxon>Bacillati</taxon>
        <taxon>Actinomycetota</taxon>
        <taxon>Actinomycetes</taxon>
        <taxon>Micromonosporales</taxon>
        <taxon>Micromonosporaceae</taxon>
        <taxon>Paractinoplanes</taxon>
    </lineage>
</organism>
<dbReference type="Gene3D" id="2.30.30.1060">
    <property type="match status" value="1"/>
</dbReference>
<evidence type="ECO:0000259" key="2">
    <source>
        <dbReference type="Pfam" id="PF11160"/>
    </source>
</evidence>
<dbReference type="RefSeq" id="WP_253242320.1">
    <property type="nucleotide sequence ID" value="NZ_JAMYJR010000043.1"/>
</dbReference>
<dbReference type="EMBL" id="JAMYJR010000043">
    <property type="protein sequence ID" value="MCO8276284.1"/>
    <property type="molecule type" value="Genomic_DNA"/>
</dbReference>
<gene>
    <name evidence="3" type="ORF">M1L60_37470</name>
</gene>
<accession>A0ABT1DZG9</accession>
<protein>
    <submittedName>
        <fullName evidence="3">DUF2945 domain-containing protein</fullName>
    </submittedName>
</protein>
<comment type="caution">
    <text evidence="3">The sequence shown here is derived from an EMBL/GenBank/DDBJ whole genome shotgun (WGS) entry which is preliminary data.</text>
</comment>
<feature type="compositionally biased region" description="Basic and acidic residues" evidence="1">
    <location>
        <begin position="48"/>
        <end position="72"/>
    </location>
</feature>
<evidence type="ECO:0000256" key="1">
    <source>
        <dbReference type="SAM" id="MobiDB-lite"/>
    </source>
</evidence>
<feature type="domain" description="Hypervirulence associated protein TUDOR" evidence="2">
    <location>
        <begin position="10"/>
        <end position="68"/>
    </location>
</feature>
<dbReference type="Pfam" id="PF11160">
    <property type="entry name" value="Hva1_TUDOR"/>
    <property type="match status" value="1"/>
</dbReference>
<dbReference type="Proteomes" id="UP001523369">
    <property type="component" value="Unassembled WGS sequence"/>
</dbReference>
<feature type="compositionally biased region" description="Basic and acidic residues" evidence="1">
    <location>
        <begin position="24"/>
        <end position="36"/>
    </location>
</feature>
<proteinExistence type="predicted"/>
<sequence>MAENESLEKGDDVTWRSHGQTVHGEVEQKITRRTETAGRTVDASSDDPQYKVKSDKTGREAVHKPGALKKDG</sequence>
<dbReference type="InterPro" id="IPR021331">
    <property type="entry name" value="Hva1_TUDOR"/>
</dbReference>
<evidence type="ECO:0000313" key="4">
    <source>
        <dbReference type="Proteomes" id="UP001523369"/>
    </source>
</evidence>
<evidence type="ECO:0000313" key="3">
    <source>
        <dbReference type="EMBL" id="MCO8276284.1"/>
    </source>
</evidence>
<feature type="region of interest" description="Disordered" evidence="1">
    <location>
        <begin position="1"/>
        <end position="72"/>
    </location>
</feature>
<name>A0ABT1DZG9_9ACTN</name>
<reference evidence="3 4" key="1">
    <citation type="submission" date="2022-06" db="EMBL/GenBank/DDBJ databases">
        <title>New Species of the Genus Actinoplanes, ActinopZanes ferrugineus.</title>
        <authorList>
            <person name="Ding P."/>
        </authorList>
    </citation>
    <scope>NUCLEOTIDE SEQUENCE [LARGE SCALE GENOMIC DNA]</scope>
    <source>
        <strain evidence="3 4">TRM88003</strain>
    </source>
</reference>
<keyword evidence="4" id="KW-1185">Reference proteome</keyword>